<proteinExistence type="predicted"/>
<feature type="region of interest" description="Disordered" evidence="1">
    <location>
        <begin position="1"/>
        <end position="46"/>
    </location>
</feature>
<dbReference type="EMBL" id="CM004391">
    <property type="protein sequence ID" value="OAY50661.1"/>
    <property type="molecule type" value="Genomic_DNA"/>
</dbReference>
<dbReference type="AlphaFoldDB" id="A0A2C9VXX7"/>
<feature type="compositionally biased region" description="Basic and acidic residues" evidence="1">
    <location>
        <begin position="1"/>
        <end position="25"/>
    </location>
</feature>
<reference evidence="2" key="1">
    <citation type="submission" date="2016-02" db="EMBL/GenBank/DDBJ databases">
        <title>WGS assembly of Manihot esculenta.</title>
        <authorList>
            <person name="Bredeson J.V."/>
            <person name="Prochnik S.E."/>
            <person name="Lyons J.B."/>
            <person name="Schmutz J."/>
            <person name="Grimwood J."/>
            <person name="Vrebalov J."/>
            <person name="Bart R.S."/>
            <person name="Amuge T."/>
            <person name="Ferguson M.E."/>
            <person name="Green R."/>
            <person name="Putnam N."/>
            <person name="Stites J."/>
            <person name="Rounsley S."/>
            <person name="Rokhsar D.S."/>
        </authorList>
    </citation>
    <scope>NUCLEOTIDE SEQUENCE [LARGE SCALE GENOMIC DNA]</scope>
    <source>
        <tissue evidence="2">Leaf</tissue>
    </source>
</reference>
<accession>A0A2C9VXX7</accession>
<evidence type="ECO:0000256" key="1">
    <source>
        <dbReference type="SAM" id="MobiDB-lite"/>
    </source>
</evidence>
<protein>
    <submittedName>
        <fullName evidence="2">Uncharacterized protein</fullName>
    </submittedName>
</protein>
<name>A0A2C9VXX7_MANES</name>
<sequence length="46" mass="4942">MGQDLEARSLGLEDRDPTPVNRDPDTVEPSLQSPPLSPSQHATSSL</sequence>
<evidence type="ECO:0000313" key="2">
    <source>
        <dbReference type="EMBL" id="OAY50661.1"/>
    </source>
</evidence>
<feature type="compositionally biased region" description="Low complexity" evidence="1">
    <location>
        <begin position="29"/>
        <end position="40"/>
    </location>
</feature>
<gene>
    <name evidence="2" type="ORF">MANES_05G154400</name>
</gene>
<organism evidence="2">
    <name type="scientific">Manihot esculenta</name>
    <name type="common">Cassava</name>
    <name type="synonym">Jatropha manihot</name>
    <dbReference type="NCBI Taxonomy" id="3983"/>
    <lineage>
        <taxon>Eukaryota</taxon>
        <taxon>Viridiplantae</taxon>
        <taxon>Streptophyta</taxon>
        <taxon>Embryophyta</taxon>
        <taxon>Tracheophyta</taxon>
        <taxon>Spermatophyta</taxon>
        <taxon>Magnoliopsida</taxon>
        <taxon>eudicotyledons</taxon>
        <taxon>Gunneridae</taxon>
        <taxon>Pentapetalae</taxon>
        <taxon>rosids</taxon>
        <taxon>fabids</taxon>
        <taxon>Malpighiales</taxon>
        <taxon>Euphorbiaceae</taxon>
        <taxon>Crotonoideae</taxon>
        <taxon>Manihoteae</taxon>
        <taxon>Manihot</taxon>
    </lineage>
</organism>